<accession>A0ABP0Z6D7</accession>
<evidence type="ECO:0000256" key="1">
    <source>
        <dbReference type="SAM" id="Phobius"/>
    </source>
</evidence>
<proteinExistence type="predicted"/>
<dbReference type="Proteomes" id="UP001642487">
    <property type="component" value="Chromosome 7"/>
</dbReference>
<protein>
    <submittedName>
        <fullName evidence="2">Uncharacterized protein</fullName>
    </submittedName>
</protein>
<keyword evidence="1" id="KW-1133">Transmembrane helix</keyword>
<organism evidence="2 3">
    <name type="scientific">Citrullus colocynthis</name>
    <name type="common">colocynth</name>
    <dbReference type="NCBI Taxonomy" id="252529"/>
    <lineage>
        <taxon>Eukaryota</taxon>
        <taxon>Viridiplantae</taxon>
        <taxon>Streptophyta</taxon>
        <taxon>Embryophyta</taxon>
        <taxon>Tracheophyta</taxon>
        <taxon>Spermatophyta</taxon>
        <taxon>Magnoliopsida</taxon>
        <taxon>eudicotyledons</taxon>
        <taxon>Gunneridae</taxon>
        <taxon>Pentapetalae</taxon>
        <taxon>rosids</taxon>
        <taxon>fabids</taxon>
        <taxon>Cucurbitales</taxon>
        <taxon>Cucurbitaceae</taxon>
        <taxon>Benincaseae</taxon>
        <taxon>Citrullus</taxon>
    </lineage>
</organism>
<name>A0ABP0Z6D7_9ROSI</name>
<gene>
    <name evidence="2" type="ORF">CITCOLO1_LOCUS18830</name>
</gene>
<evidence type="ECO:0000313" key="3">
    <source>
        <dbReference type="Proteomes" id="UP001642487"/>
    </source>
</evidence>
<reference evidence="2 3" key="1">
    <citation type="submission" date="2024-03" db="EMBL/GenBank/DDBJ databases">
        <authorList>
            <person name="Gkanogiannis A."/>
            <person name="Becerra Lopez-Lavalle L."/>
        </authorList>
    </citation>
    <scope>NUCLEOTIDE SEQUENCE [LARGE SCALE GENOMIC DNA]</scope>
</reference>
<evidence type="ECO:0000313" key="2">
    <source>
        <dbReference type="EMBL" id="CAK9326480.1"/>
    </source>
</evidence>
<keyword evidence="3" id="KW-1185">Reference proteome</keyword>
<keyword evidence="1" id="KW-0472">Membrane</keyword>
<sequence length="101" mass="11783">MHIFIFSSNYCGEGLLVSKTQESVYGLWVGSPTQFDVYDANEKFSQCKCQHRWRKDAFLTCYLNLLTLIITISFVYCLGMFEIFFLIIIKKKIKIISAFSK</sequence>
<feature type="transmembrane region" description="Helical" evidence="1">
    <location>
        <begin position="62"/>
        <end position="89"/>
    </location>
</feature>
<keyword evidence="1" id="KW-0812">Transmembrane</keyword>
<dbReference type="EMBL" id="OZ021741">
    <property type="protein sequence ID" value="CAK9326480.1"/>
    <property type="molecule type" value="Genomic_DNA"/>
</dbReference>